<feature type="region of interest" description="Disordered" evidence="1">
    <location>
        <begin position="345"/>
        <end position="398"/>
    </location>
</feature>
<feature type="compositionally biased region" description="Basic and acidic residues" evidence="1">
    <location>
        <begin position="386"/>
        <end position="398"/>
    </location>
</feature>
<dbReference type="PANTHER" id="PTHR38848:SF3">
    <property type="entry name" value="G-PROTEIN COUPLED RECEPTORS FAMILY 3 PROFILE DOMAIN-CONTAINING PROTEIN"/>
    <property type="match status" value="1"/>
</dbReference>
<feature type="transmembrane region" description="Helical" evidence="2">
    <location>
        <begin position="93"/>
        <end position="115"/>
    </location>
</feature>
<feature type="transmembrane region" description="Helical" evidence="2">
    <location>
        <begin position="170"/>
        <end position="187"/>
    </location>
</feature>
<keyword evidence="2" id="KW-0472">Membrane</keyword>
<evidence type="ECO:0000256" key="2">
    <source>
        <dbReference type="SAM" id="Phobius"/>
    </source>
</evidence>
<evidence type="ECO:0000256" key="1">
    <source>
        <dbReference type="SAM" id="MobiDB-lite"/>
    </source>
</evidence>
<reference evidence="3 4" key="1">
    <citation type="submission" date="2023-01" db="EMBL/GenBank/DDBJ databases">
        <title>Analysis of 21 Apiospora genomes using comparative genomics revels a genus with tremendous synthesis potential of carbohydrate active enzymes and secondary metabolites.</title>
        <authorList>
            <person name="Sorensen T."/>
        </authorList>
    </citation>
    <scope>NUCLEOTIDE SEQUENCE [LARGE SCALE GENOMIC DNA]</scope>
    <source>
        <strain evidence="3 4">CBS 20057</strain>
    </source>
</reference>
<feature type="transmembrane region" description="Helical" evidence="2">
    <location>
        <begin position="35"/>
        <end position="53"/>
    </location>
</feature>
<keyword evidence="2" id="KW-1133">Transmembrane helix</keyword>
<sequence>MSPHSPSSAVSGQRSPASLLLHAKRDQGEPLAGEVWGLLISLAALVGLTAFLTQRYLAVKVWKKIPFVIWSKYLILPFLARDRQHVDTWRRRTAVFAVLVDSWVFVFATIILSHGSGVNWADRKNCSAAIIICLTLYVITKIYLTTLFLIPLRNLNSAAGMLRTSANARLRSIALLLFSAMVIQWVTRRDVVNGMCSSCASRRDHYRPDALSGGYSMPEAGPYDTAGRRSSATTWCYRRPGDGTTRAASLMMRSRRGSAASGHNNSSSSDYHEAVASAGPIHWDNIFTLFGNEDGHDKQQVAKEVTPSTLEAAATAAAGGDSDAPGTVDTTTRAAAVAAAAATTDCHPLQRPKPSRTLSSIHSIRSVMAGDPSPEEVAQGLEAGEGEEKVGGKMDEIT</sequence>
<protein>
    <submittedName>
        <fullName evidence="3">Uncharacterized protein</fullName>
    </submittedName>
</protein>
<comment type="caution">
    <text evidence="3">The sequence shown here is derived from an EMBL/GenBank/DDBJ whole genome shotgun (WGS) entry which is preliminary data.</text>
</comment>
<dbReference type="Proteomes" id="UP001396898">
    <property type="component" value="Unassembled WGS sequence"/>
</dbReference>
<dbReference type="EMBL" id="JAQQWI010000017">
    <property type="protein sequence ID" value="KAK8006420.1"/>
    <property type="molecule type" value="Genomic_DNA"/>
</dbReference>
<evidence type="ECO:0000313" key="3">
    <source>
        <dbReference type="EMBL" id="KAK8006420.1"/>
    </source>
</evidence>
<accession>A0ABR1RAH2</accession>
<name>A0ABR1RAH2_9PEZI</name>
<feature type="transmembrane region" description="Helical" evidence="2">
    <location>
        <begin position="127"/>
        <end position="150"/>
    </location>
</feature>
<dbReference type="PANTHER" id="PTHR38848">
    <property type="entry name" value="G-PROTEIN COUPLED RECEPTORS FAMILY 3 PROFILE DOMAIN-CONTAINING PROTEIN"/>
    <property type="match status" value="1"/>
</dbReference>
<keyword evidence="4" id="KW-1185">Reference proteome</keyword>
<gene>
    <name evidence="3" type="ORF">PG991_012717</name>
</gene>
<organism evidence="3 4">
    <name type="scientific">Apiospora marii</name>
    <dbReference type="NCBI Taxonomy" id="335849"/>
    <lineage>
        <taxon>Eukaryota</taxon>
        <taxon>Fungi</taxon>
        <taxon>Dikarya</taxon>
        <taxon>Ascomycota</taxon>
        <taxon>Pezizomycotina</taxon>
        <taxon>Sordariomycetes</taxon>
        <taxon>Xylariomycetidae</taxon>
        <taxon>Amphisphaeriales</taxon>
        <taxon>Apiosporaceae</taxon>
        <taxon>Apiospora</taxon>
    </lineage>
</organism>
<evidence type="ECO:0000313" key="4">
    <source>
        <dbReference type="Proteomes" id="UP001396898"/>
    </source>
</evidence>
<keyword evidence="2" id="KW-0812">Transmembrane</keyword>
<proteinExistence type="predicted"/>